<evidence type="ECO:0000256" key="6">
    <source>
        <dbReference type="ARBA" id="ARBA00012487"/>
    </source>
</evidence>
<keyword evidence="15 19" id="KW-0472">Membrane</keyword>
<proteinExistence type="inferred from homology"/>
<keyword evidence="9" id="KW-0444">Lipid biosynthesis</keyword>
<evidence type="ECO:0000256" key="15">
    <source>
        <dbReference type="ARBA" id="ARBA00023136"/>
    </source>
</evidence>
<evidence type="ECO:0000256" key="17">
    <source>
        <dbReference type="ARBA" id="ARBA00023264"/>
    </source>
</evidence>
<dbReference type="OrthoDB" id="9799199at2"/>
<comment type="subcellular location">
    <subcellularLocation>
        <location evidence="2">Cell membrane</location>
        <topology evidence="2">Multi-pass membrane protein</topology>
    </subcellularLocation>
</comment>
<keyword evidence="21" id="KW-1185">Reference proteome</keyword>
<evidence type="ECO:0000256" key="1">
    <source>
        <dbReference type="ARBA" id="ARBA00001698"/>
    </source>
</evidence>
<keyword evidence="10 18" id="KW-0808">Transferase</keyword>
<comment type="similarity">
    <text evidence="5 18">Belongs to the CDS family.</text>
</comment>
<keyword evidence="8" id="KW-1003">Cell membrane</keyword>
<dbReference type="Pfam" id="PF01148">
    <property type="entry name" value="CTP_transf_1"/>
    <property type="match status" value="1"/>
</dbReference>
<dbReference type="UniPathway" id="UPA00557">
    <property type="reaction ID" value="UER00614"/>
</dbReference>
<evidence type="ECO:0000256" key="14">
    <source>
        <dbReference type="ARBA" id="ARBA00023098"/>
    </source>
</evidence>
<dbReference type="PANTHER" id="PTHR46382:SF1">
    <property type="entry name" value="PHOSPHATIDATE CYTIDYLYLTRANSFERASE"/>
    <property type="match status" value="1"/>
</dbReference>
<keyword evidence="17" id="KW-1208">Phospholipid metabolism</keyword>
<evidence type="ECO:0000256" key="12">
    <source>
        <dbReference type="ARBA" id="ARBA00022695"/>
    </source>
</evidence>
<accession>A0A1Y5RD00</accession>
<evidence type="ECO:0000256" key="13">
    <source>
        <dbReference type="ARBA" id="ARBA00022989"/>
    </source>
</evidence>
<feature type="transmembrane region" description="Helical" evidence="19">
    <location>
        <begin position="20"/>
        <end position="48"/>
    </location>
</feature>
<dbReference type="GO" id="GO:0016024">
    <property type="term" value="P:CDP-diacylglycerol biosynthetic process"/>
    <property type="evidence" value="ECO:0007669"/>
    <property type="project" value="UniProtKB-UniPathway"/>
</dbReference>
<dbReference type="GO" id="GO:0005886">
    <property type="term" value="C:plasma membrane"/>
    <property type="evidence" value="ECO:0007669"/>
    <property type="project" value="UniProtKB-SubCell"/>
</dbReference>
<evidence type="ECO:0000256" key="4">
    <source>
        <dbReference type="ARBA" id="ARBA00005189"/>
    </source>
</evidence>
<keyword evidence="12 18" id="KW-0548">Nucleotidyltransferase</keyword>
<dbReference type="GO" id="GO:0004605">
    <property type="term" value="F:phosphatidate cytidylyltransferase activity"/>
    <property type="evidence" value="ECO:0007669"/>
    <property type="project" value="UniProtKB-EC"/>
</dbReference>
<dbReference type="Proteomes" id="UP000193827">
    <property type="component" value="Unassembled WGS sequence"/>
</dbReference>
<evidence type="ECO:0000256" key="10">
    <source>
        <dbReference type="ARBA" id="ARBA00022679"/>
    </source>
</evidence>
<evidence type="ECO:0000256" key="11">
    <source>
        <dbReference type="ARBA" id="ARBA00022692"/>
    </source>
</evidence>
<evidence type="ECO:0000256" key="9">
    <source>
        <dbReference type="ARBA" id="ARBA00022516"/>
    </source>
</evidence>
<gene>
    <name evidence="20" type="primary">cdsA</name>
    <name evidence="20" type="ORF">PEL8287_00306</name>
</gene>
<comment type="pathway">
    <text evidence="3 18">Phospholipid metabolism; CDP-diacylglycerol biosynthesis; CDP-diacylglycerol from sn-glycerol 3-phosphate: step 3/3.</text>
</comment>
<dbReference type="PROSITE" id="PS01315">
    <property type="entry name" value="CDS"/>
    <property type="match status" value="1"/>
</dbReference>
<dbReference type="RefSeq" id="WP_085890585.1">
    <property type="nucleotide sequence ID" value="NZ_FWFL01000001.1"/>
</dbReference>
<evidence type="ECO:0000313" key="21">
    <source>
        <dbReference type="Proteomes" id="UP000193827"/>
    </source>
</evidence>
<keyword evidence="13 19" id="KW-1133">Transmembrane helix</keyword>
<feature type="transmembrane region" description="Helical" evidence="19">
    <location>
        <begin position="127"/>
        <end position="145"/>
    </location>
</feature>
<dbReference type="EMBL" id="FWFL01000001">
    <property type="protein sequence ID" value="SLN12072.1"/>
    <property type="molecule type" value="Genomic_DNA"/>
</dbReference>
<comment type="catalytic activity">
    <reaction evidence="1 18">
        <text>a 1,2-diacyl-sn-glycero-3-phosphate + CTP + H(+) = a CDP-1,2-diacyl-sn-glycerol + diphosphate</text>
        <dbReference type="Rhea" id="RHEA:16229"/>
        <dbReference type="ChEBI" id="CHEBI:15378"/>
        <dbReference type="ChEBI" id="CHEBI:33019"/>
        <dbReference type="ChEBI" id="CHEBI:37563"/>
        <dbReference type="ChEBI" id="CHEBI:58332"/>
        <dbReference type="ChEBI" id="CHEBI:58608"/>
        <dbReference type="EC" id="2.7.7.41"/>
    </reaction>
</comment>
<feature type="transmembrane region" description="Helical" evidence="19">
    <location>
        <begin position="60"/>
        <end position="90"/>
    </location>
</feature>
<evidence type="ECO:0000256" key="2">
    <source>
        <dbReference type="ARBA" id="ARBA00004651"/>
    </source>
</evidence>
<protein>
    <recommendedName>
        <fullName evidence="7 18">Phosphatidate cytidylyltransferase</fullName>
        <ecNumber evidence="6 18">2.7.7.41</ecNumber>
    </recommendedName>
</protein>
<evidence type="ECO:0000256" key="7">
    <source>
        <dbReference type="ARBA" id="ARBA00019373"/>
    </source>
</evidence>
<feature type="transmembrane region" description="Helical" evidence="19">
    <location>
        <begin position="189"/>
        <end position="206"/>
    </location>
</feature>
<feature type="transmembrane region" description="Helical" evidence="19">
    <location>
        <begin position="238"/>
        <end position="258"/>
    </location>
</feature>
<evidence type="ECO:0000256" key="19">
    <source>
        <dbReference type="SAM" id="Phobius"/>
    </source>
</evidence>
<sequence length="259" mass="26879">MSDPAQWSDLAPRVLSGIAMAVFGVGIVYAGGWVFSAAVWGLCGLLIWETARMFGATKAVGIAVFGSAALAVSAFSPALLVLPVLLAVAIVGSGMVARDRPLFLVTIAWILCSCYAMIVLRTQFGLTWVLWLIAIVVASDIAGYFAGRLLGGPKFWPQVSPKKTWSGTIAGWIGAALVGLAFMSPLQAGFALVPVSMIIGFAGQMGDIAESAVKRRTGIKDSSNLIPGHGGVFDRLDAMLGAAVLVIALAALQMLPGIS</sequence>
<dbReference type="EC" id="2.7.7.41" evidence="6 18"/>
<keyword evidence="14" id="KW-0443">Lipid metabolism</keyword>
<evidence type="ECO:0000256" key="8">
    <source>
        <dbReference type="ARBA" id="ARBA00022475"/>
    </source>
</evidence>
<evidence type="ECO:0000313" key="20">
    <source>
        <dbReference type="EMBL" id="SLN12072.1"/>
    </source>
</evidence>
<feature type="transmembrane region" description="Helical" evidence="19">
    <location>
        <begin position="165"/>
        <end position="182"/>
    </location>
</feature>
<evidence type="ECO:0000256" key="3">
    <source>
        <dbReference type="ARBA" id="ARBA00005119"/>
    </source>
</evidence>
<evidence type="ECO:0000256" key="16">
    <source>
        <dbReference type="ARBA" id="ARBA00023209"/>
    </source>
</evidence>
<evidence type="ECO:0000256" key="5">
    <source>
        <dbReference type="ARBA" id="ARBA00010185"/>
    </source>
</evidence>
<reference evidence="20 21" key="1">
    <citation type="submission" date="2017-03" db="EMBL/GenBank/DDBJ databases">
        <authorList>
            <person name="Afonso C.L."/>
            <person name="Miller P.J."/>
            <person name="Scott M.A."/>
            <person name="Spackman E."/>
            <person name="Goraichik I."/>
            <person name="Dimitrov K.M."/>
            <person name="Suarez D.L."/>
            <person name="Swayne D.E."/>
        </authorList>
    </citation>
    <scope>NUCLEOTIDE SEQUENCE [LARGE SCALE GENOMIC DNA]</scope>
    <source>
        <strain evidence="20 21">CECT 8287</strain>
    </source>
</reference>
<evidence type="ECO:0000256" key="18">
    <source>
        <dbReference type="RuleBase" id="RU003938"/>
    </source>
</evidence>
<organism evidence="20 21">
    <name type="scientific">Roseovarius litorisediminis</name>
    <dbReference type="NCBI Taxonomy" id="1312363"/>
    <lineage>
        <taxon>Bacteria</taxon>
        <taxon>Pseudomonadati</taxon>
        <taxon>Pseudomonadota</taxon>
        <taxon>Alphaproteobacteria</taxon>
        <taxon>Rhodobacterales</taxon>
        <taxon>Roseobacteraceae</taxon>
        <taxon>Roseovarius</taxon>
    </lineage>
</organism>
<name>A0A1Y5RD00_9RHOB</name>
<dbReference type="PANTHER" id="PTHR46382">
    <property type="entry name" value="PHOSPHATIDATE CYTIDYLYLTRANSFERASE"/>
    <property type="match status" value="1"/>
</dbReference>
<keyword evidence="16" id="KW-0594">Phospholipid biosynthesis</keyword>
<dbReference type="InterPro" id="IPR000374">
    <property type="entry name" value="PC_trans"/>
</dbReference>
<feature type="transmembrane region" description="Helical" evidence="19">
    <location>
        <begin position="102"/>
        <end position="120"/>
    </location>
</feature>
<dbReference type="AlphaFoldDB" id="A0A1Y5RD00"/>
<comment type="pathway">
    <text evidence="4">Lipid metabolism.</text>
</comment>
<keyword evidence="11 18" id="KW-0812">Transmembrane</keyword>